<proteinExistence type="predicted"/>
<reference evidence="2" key="1">
    <citation type="submission" date="2024-07" db="EMBL/GenBank/DDBJ databases">
        <title>Two chromosome-level genome assemblies of Korean endemic species Abeliophyllum distichum and Forsythia ovata (Oleaceae).</title>
        <authorList>
            <person name="Jang H."/>
        </authorList>
    </citation>
    <scope>NUCLEOTIDE SEQUENCE [LARGE SCALE GENOMIC DNA]</scope>
</reference>
<name>A0ABD1UU09_9LAMI</name>
<comment type="caution">
    <text evidence="1">The sequence shown here is derived from an EMBL/GenBank/DDBJ whole genome shotgun (WGS) entry which is preliminary data.</text>
</comment>
<gene>
    <name evidence="1" type="ORF">Fot_21113</name>
</gene>
<dbReference type="EMBL" id="JBFOLJ010000006">
    <property type="protein sequence ID" value="KAL2528512.1"/>
    <property type="molecule type" value="Genomic_DNA"/>
</dbReference>
<dbReference type="Proteomes" id="UP001604277">
    <property type="component" value="Unassembled WGS sequence"/>
</dbReference>
<evidence type="ECO:0000313" key="2">
    <source>
        <dbReference type="Proteomes" id="UP001604277"/>
    </source>
</evidence>
<keyword evidence="2" id="KW-1185">Reference proteome</keyword>
<accession>A0ABD1UU09</accession>
<dbReference type="AlphaFoldDB" id="A0ABD1UU09"/>
<organism evidence="1 2">
    <name type="scientific">Forsythia ovata</name>
    <dbReference type="NCBI Taxonomy" id="205694"/>
    <lineage>
        <taxon>Eukaryota</taxon>
        <taxon>Viridiplantae</taxon>
        <taxon>Streptophyta</taxon>
        <taxon>Embryophyta</taxon>
        <taxon>Tracheophyta</taxon>
        <taxon>Spermatophyta</taxon>
        <taxon>Magnoliopsida</taxon>
        <taxon>eudicotyledons</taxon>
        <taxon>Gunneridae</taxon>
        <taxon>Pentapetalae</taxon>
        <taxon>asterids</taxon>
        <taxon>lamiids</taxon>
        <taxon>Lamiales</taxon>
        <taxon>Oleaceae</taxon>
        <taxon>Forsythieae</taxon>
        <taxon>Forsythia</taxon>
    </lineage>
</organism>
<sequence length="126" mass="13893">MEIYNLFTDFTKSTVDGIEAVSSLIGVDQLDYIVPPQPDMQNYENHASSIALLLCVSRTTIEAIQDSKVGFPQGKSKKCRTVSEDIQSNNKVGNEINASAPINLLDDEIVFSEEDFGNMDESVEKS</sequence>
<protein>
    <submittedName>
        <fullName evidence="1">Uncharacterized protein</fullName>
    </submittedName>
</protein>
<evidence type="ECO:0000313" key="1">
    <source>
        <dbReference type="EMBL" id="KAL2528512.1"/>
    </source>
</evidence>